<evidence type="ECO:0000313" key="7">
    <source>
        <dbReference type="EMBL" id="EKX32318.1"/>
    </source>
</evidence>
<dbReference type="UniPathway" id="UPA00558">
    <property type="reaction ID" value="UER00742"/>
</dbReference>
<dbReference type="GO" id="GO:0006646">
    <property type="term" value="P:phosphatidylethanolamine biosynthetic process"/>
    <property type="evidence" value="ECO:0007669"/>
    <property type="project" value="UniProtKB-UniPathway"/>
</dbReference>
<feature type="transmembrane region" description="Helical" evidence="5">
    <location>
        <begin position="60"/>
        <end position="80"/>
    </location>
</feature>
<name>L1I7Y1_GUITC</name>
<reference evidence="8" key="3">
    <citation type="submission" date="2015-06" db="UniProtKB">
        <authorList>
            <consortium name="EnsemblProtists"/>
        </authorList>
    </citation>
    <scope>IDENTIFICATION</scope>
</reference>
<evidence type="ECO:0000256" key="4">
    <source>
        <dbReference type="ARBA" id="ARBA00031473"/>
    </source>
</evidence>
<feature type="domain" description="Cytidyltransferase-like" evidence="6">
    <location>
        <begin position="376"/>
        <end position="516"/>
    </location>
</feature>
<dbReference type="RefSeq" id="XP_005819298.1">
    <property type="nucleotide sequence ID" value="XM_005819241.1"/>
</dbReference>
<feature type="transmembrane region" description="Helical" evidence="5">
    <location>
        <begin position="247"/>
        <end position="263"/>
    </location>
</feature>
<keyword evidence="5" id="KW-0472">Membrane</keyword>
<comment type="pathway">
    <text evidence="1">Lipid metabolism.</text>
</comment>
<dbReference type="GO" id="GO:0005737">
    <property type="term" value="C:cytoplasm"/>
    <property type="evidence" value="ECO:0007669"/>
    <property type="project" value="TreeGrafter"/>
</dbReference>
<evidence type="ECO:0000256" key="2">
    <source>
        <dbReference type="ARBA" id="ARBA00024191"/>
    </source>
</evidence>
<dbReference type="GO" id="GO:0016020">
    <property type="term" value="C:membrane"/>
    <property type="evidence" value="ECO:0007669"/>
    <property type="project" value="InterPro"/>
</dbReference>
<dbReference type="InterPro" id="IPR004821">
    <property type="entry name" value="Cyt_trans-like"/>
</dbReference>
<dbReference type="InterPro" id="IPR000462">
    <property type="entry name" value="CDP-OH_P_trans"/>
</dbReference>
<dbReference type="PANTHER" id="PTHR45780:SF1">
    <property type="entry name" value="ETHANOLAMINE-PHOSPHATE CYTIDYLYLTRANSFERASE"/>
    <property type="match status" value="1"/>
</dbReference>
<evidence type="ECO:0000259" key="6">
    <source>
        <dbReference type="Pfam" id="PF01467"/>
    </source>
</evidence>
<feature type="transmembrane region" description="Helical" evidence="5">
    <location>
        <begin position="176"/>
        <end position="197"/>
    </location>
</feature>
<comment type="pathway">
    <text evidence="2">Phospholipid metabolism; phosphatidylethanolamine biosynthesis; phosphatidylethanolamine from ethanolamine: step 2/3.</text>
</comment>
<dbReference type="Proteomes" id="UP000011087">
    <property type="component" value="Unassembled WGS sequence"/>
</dbReference>
<dbReference type="InterPro" id="IPR014729">
    <property type="entry name" value="Rossmann-like_a/b/a_fold"/>
</dbReference>
<dbReference type="EnsemblProtists" id="EKX32318">
    <property type="protein sequence ID" value="EKX32318"/>
    <property type="gene ID" value="GUITHDRAFT_121513"/>
</dbReference>
<feature type="transmembrane region" description="Helical" evidence="5">
    <location>
        <begin position="270"/>
        <end position="288"/>
    </location>
</feature>
<feature type="transmembrane region" description="Helical" evidence="5">
    <location>
        <begin position="331"/>
        <end position="354"/>
    </location>
</feature>
<dbReference type="AlphaFoldDB" id="L1I7Y1"/>
<dbReference type="GO" id="GO:0016780">
    <property type="term" value="F:phosphotransferase activity, for other substituted phosphate groups"/>
    <property type="evidence" value="ECO:0007669"/>
    <property type="project" value="InterPro"/>
</dbReference>
<evidence type="ECO:0000256" key="5">
    <source>
        <dbReference type="SAM" id="Phobius"/>
    </source>
</evidence>
<keyword evidence="5" id="KW-1133">Transmembrane helix</keyword>
<dbReference type="HOGENOM" id="CLU_539189_0_0_1"/>
<proteinExistence type="predicted"/>
<dbReference type="STRING" id="905079.L1I7Y1"/>
<dbReference type="Pfam" id="PF01467">
    <property type="entry name" value="CTP_transf_like"/>
    <property type="match status" value="1"/>
</dbReference>
<dbReference type="Pfam" id="PF01066">
    <property type="entry name" value="CDP-OH_P_transf"/>
    <property type="match status" value="1"/>
</dbReference>
<protein>
    <recommendedName>
        <fullName evidence="3">ethanolamine-phosphate cytidylyltransferase</fullName>
        <ecNumber evidence="3">2.7.7.14</ecNumber>
    </recommendedName>
    <alternativeName>
        <fullName evidence="4">CTP:phosphoethanolamine cytidylyltransferase</fullName>
    </alternativeName>
</protein>
<keyword evidence="9" id="KW-1185">Reference proteome</keyword>
<dbReference type="PANTHER" id="PTHR45780">
    <property type="entry name" value="ETHANOLAMINE-PHOSPHATE CYTIDYLYLTRANSFERASE"/>
    <property type="match status" value="1"/>
</dbReference>
<dbReference type="InterPro" id="IPR044608">
    <property type="entry name" value="Ect1/PCYT2"/>
</dbReference>
<dbReference type="InterPro" id="IPR043130">
    <property type="entry name" value="CDP-OH_PTrfase_TM_dom"/>
</dbReference>
<dbReference type="Gene3D" id="1.20.120.1760">
    <property type="match status" value="1"/>
</dbReference>
<evidence type="ECO:0000313" key="8">
    <source>
        <dbReference type="EnsemblProtists" id="EKX32318"/>
    </source>
</evidence>
<evidence type="ECO:0000256" key="1">
    <source>
        <dbReference type="ARBA" id="ARBA00005189"/>
    </source>
</evidence>
<evidence type="ECO:0000256" key="3">
    <source>
        <dbReference type="ARBA" id="ARBA00024221"/>
    </source>
</evidence>
<dbReference type="eggNOG" id="KOG2804">
    <property type="taxonomic scope" value="Eukaryota"/>
</dbReference>
<dbReference type="EC" id="2.7.7.14" evidence="3"/>
<dbReference type="KEGG" id="gtt:GUITHDRAFT_121513"/>
<dbReference type="GO" id="GO:0004306">
    <property type="term" value="F:ethanolamine-phosphate cytidylyltransferase activity"/>
    <property type="evidence" value="ECO:0007669"/>
    <property type="project" value="UniProtKB-EC"/>
</dbReference>
<gene>
    <name evidence="7" type="ORF">GUITHDRAFT_121513</name>
</gene>
<keyword evidence="5" id="KW-0812">Transmembrane</keyword>
<dbReference type="OMA" id="AYIATYC"/>
<dbReference type="Gene3D" id="3.40.50.620">
    <property type="entry name" value="HUPs"/>
    <property type="match status" value="1"/>
</dbReference>
<dbReference type="EMBL" id="JH993197">
    <property type="protein sequence ID" value="EKX32318.1"/>
    <property type="molecule type" value="Genomic_DNA"/>
</dbReference>
<organism evidence="7">
    <name type="scientific">Guillardia theta (strain CCMP2712)</name>
    <name type="common">Cryptophyte</name>
    <dbReference type="NCBI Taxonomy" id="905079"/>
    <lineage>
        <taxon>Eukaryota</taxon>
        <taxon>Cryptophyceae</taxon>
        <taxon>Pyrenomonadales</taxon>
        <taxon>Geminigeraceae</taxon>
        <taxon>Guillardia</taxon>
    </lineage>
</organism>
<dbReference type="NCBIfam" id="TIGR00125">
    <property type="entry name" value="cyt_tran_rel"/>
    <property type="match status" value="1"/>
</dbReference>
<dbReference type="eggNOG" id="KOG2877">
    <property type="taxonomic scope" value="Eukaryota"/>
</dbReference>
<feature type="transmembrane region" description="Helical" evidence="5">
    <location>
        <begin position="209"/>
        <end position="227"/>
    </location>
</feature>
<accession>L1I7Y1</accession>
<evidence type="ECO:0000313" key="9">
    <source>
        <dbReference type="Proteomes" id="UP000011087"/>
    </source>
</evidence>
<dbReference type="SUPFAM" id="SSF52374">
    <property type="entry name" value="Nucleotidylyl transferase"/>
    <property type="match status" value="1"/>
</dbReference>
<dbReference type="PaxDb" id="55529-EKX32318"/>
<feature type="transmembrane region" description="Helical" evidence="5">
    <location>
        <begin position="300"/>
        <end position="319"/>
    </location>
</feature>
<feature type="transmembrane region" description="Helical" evidence="5">
    <location>
        <begin position="131"/>
        <end position="154"/>
    </location>
</feature>
<feature type="transmembrane region" description="Helical" evidence="5">
    <location>
        <begin position="86"/>
        <end position="104"/>
    </location>
</feature>
<reference evidence="9" key="2">
    <citation type="submission" date="2012-11" db="EMBL/GenBank/DDBJ databases">
        <authorList>
            <person name="Kuo A."/>
            <person name="Curtis B.A."/>
            <person name="Tanifuji G."/>
            <person name="Burki F."/>
            <person name="Gruber A."/>
            <person name="Irimia M."/>
            <person name="Maruyama S."/>
            <person name="Arias M.C."/>
            <person name="Ball S.G."/>
            <person name="Gile G.H."/>
            <person name="Hirakawa Y."/>
            <person name="Hopkins J.F."/>
            <person name="Rensing S.A."/>
            <person name="Schmutz J."/>
            <person name="Symeonidi A."/>
            <person name="Elias M."/>
            <person name="Eveleigh R.J."/>
            <person name="Herman E.K."/>
            <person name="Klute M.J."/>
            <person name="Nakayama T."/>
            <person name="Obornik M."/>
            <person name="Reyes-Prieto A."/>
            <person name="Armbrust E.V."/>
            <person name="Aves S.J."/>
            <person name="Beiko R.G."/>
            <person name="Coutinho P."/>
            <person name="Dacks J.B."/>
            <person name="Durnford D.G."/>
            <person name="Fast N.M."/>
            <person name="Green B.R."/>
            <person name="Grisdale C."/>
            <person name="Hempe F."/>
            <person name="Henrissat B."/>
            <person name="Hoppner M.P."/>
            <person name="Ishida K.-I."/>
            <person name="Kim E."/>
            <person name="Koreny L."/>
            <person name="Kroth P.G."/>
            <person name="Liu Y."/>
            <person name="Malik S.-B."/>
            <person name="Maier U.G."/>
            <person name="McRose D."/>
            <person name="Mock T."/>
            <person name="Neilson J.A."/>
            <person name="Onodera N.T."/>
            <person name="Poole A.M."/>
            <person name="Pritham E.J."/>
            <person name="Richards T.A."/>
            <person name="Rocap G."/>
            <person name="Roy S.W."/>
            <person name="Sarai C."/>
            <person name="Schaack S."/>
            <person name="Shirato S."/>
            <person name="Slamovits C.H."/>
            <person name="Spencer D.F."/>
            <person name="Suzuki S."/>
            <person name="Worden A.Z."/>
            <person name="Zauner S."/>
            <person name="Barry K."/>
            <person name="Bell C."/>
            <person name="Bharti A.K."/>
            <person name="Crow J.A."/>
            <person name="Grimwood J."/>
            <person name="Kramer R."/>
            <person name="Lindquist E."/>
            <person name="Lucas S."/>
            <person name="Salamov A."/>
            <person name="McFadden G.I."/>
            <person name="Lane C.E."/>
            <person name="Keeling P.J."/>
            <person name="Gray M.W."/>
            <person name="Grigoriev I.V."/>
            <person name="Archibald J.M."/>
        </authorList>
    </citation>
    <scope>NUCLEOTIDE SEQUENCE</scope>
    <source>
        <strain evidence="9">CCMP2712</strain>
    </source>
</reference>
<dbReference type="OrthoDB" id="40021at2759"/>
<reference evidence="7 9" key="1">
    <citation type="journal article" date="2012" name="Nature">
        <title>Algal genomes reveal evolutionary mosaicism and the fate of nucleomorphs.</title>
        <authorList>
            <consortium name="DOE Joint Genome Institute"/>
            <person name="Curtis B.A."/>
            <person name="Tanifuji G."/>
            <person name="Burki F."/>
            <person name="Gruber A."/>
            <person name="Irimia M."/>
            <person name="Maruyama S."/>
            <person name="Arias M.C."/>
            <person name="Ball S.G."/>
            <person name="Gile G.H."/>
            <person name="Hirakawa Y."/>
            <person name="Hopkins J.F."/>
            <person name="Kuo A."/>
            <person name="Rensing S.A."/>
            <person name="Schmutz J."/>
            <person name="Symeonidi A."/>
            <person name="Elias M."/>
            <person name="Eveleigh R.J."/>
            <person name="Herman E.K."/>
            <person name="Klute M.J."/>
            <person name="Nakayama T."/>
            <person name="Obornik M."/>
            <person name="Reyes-Prieto A."/>
            <person name="Armbrust E.V."/>
            <person name="Aves S.J."/>
            <person name="Beiko R.G."/>
            <person name="Coutinho P."/>
            <person name="Dacks J.B."/>
            <person name="Durnford D.G."/>
            <person name="Fast N.M."/>
            <person name="Green B.R."/>
            <person name="Grisdale C.J."/>
            <person name="Hempel F."/>
            <person name="Henrissat B."/>
            <person name="Hoppner M.P."/>
            <person name="Ishida K."/>
            <person name="Kim E."/>
            <person name="Koreny L."/>
            <person name="Kroth P.G."/>
            <person name="Liu Y."/>
            <person name="Malik S.B."/>
            <person name="Maier U.G."/>
            <person name="McRose D."/>
            <person name="Mock T."/>
            <person name="Neilson J.A."/>
            <person name="Onodera N.T."/>
            <person name="Poole A.M."/>
            <person name="Pritham E.J."/>
            <person name="Richards T.A."/>
            <person name="Rocap G."/>
            <person name="Roy S.W."/>
            <person name="Sarai C."/>
            <person name="Schaack S."/>
            <person name="Shirato S."/>
            <person name="Slamovits C.H."/>
            <person name="Spencer D.F."/>
            <person name="Suzuki S."/>
            <person name="Worden A.Z."/>
            <person name="Zauner S."/>
            <person name="Barry K."/>
            <person name="Bell C."/>
            <person name="Bharti A.K."/>
            <person name="Crow J.A."/>
            <person name="Grimwood J."/>
            <person name="Kramer R."/>
            <person name="Lindquist E."/>
            <person name="Lucas S."/>
            <person name="Salamov A."/>
            <person name="McFadden G.I."/>
            <person name="Lane C.E."/>
            <person name="Keeling P.J."/>
            <person name="Gray M.W."/>
            <person name="Grigoriev I.V."/>
            <person name="Archibald J.M."/>
        </authorList>
    </citation>
    <scope>NUCLEOTIDE SEQUENCE</scope>
    <source>
        <strain evidence="7 9">CCMP2712</strain>
    </source>
</reference>
<dbReference type="GeneID" id="17289050"/>
<sequence>MKDESAGPEWFLSYSDKVNIAAWRGPDCNKRRNKTITTIVLSPFWDWVASLVPRTVAPNILTLAGFTCTLQAYYLVYFHMDQNPQIVSFTAMMLIFAYMTLNSIDGIHARRVRNVSPVGDLFRKSCDNIGCVFLTLTLLSVLGITEGATAWYIVQTTQMFFMIEQMRAWMQPSGELIHGIFSGPGEALALLMAILGVRATFGLSWIYKTYVHVMNSYIIPYVVNYFVHTRVWDEGDPDAIGRDTVKWFYYLIAGIVVMTALALGKERSRFSLLICICYRLIPAVFIWISGSSFSSSYTDLKSVICDGLFLSVLTTDIVVAKRARRRIHPWVILMCMASIFNYFISLGLVMFYYVTILAELSLYMNLPLLTLTTNVYCDGVYDLCHKGHKNLFQAALTFGNRLLVGVMSDEDCEQYKRRPIMTTDERCKEVNSCKAVHKAIPLPHDYSKTGLTREFIEEHNIHIVAHGAEYNLDNEAYAKKIAEGACIDYYKVPREMGITRTFPRTEGISTSDLIKRIVSRADEFT</sequence>